<dbReference type="Pfam" id="PF00884">
    <property type="entry name" value="Sulfatase"/>
    <property type="match status" value="1"/>
</dbReference>
<feature type="transmembrane region" description="Helical" evidence="1">
    <location>
        <begin position="135"/>
        <end position="156"/>
    </location>
</feature>
<evidence type="ECO:0000256" key="1">
    <source>
        <dbReference type="SAM" id="Phobius"/>
    </source>
</evidence>
<keyword evidence="1" id="KW-0472">Membrane</keyword>
<dbReference type="AlphaFoldDB" id="A0A1G1WKJ6"/>
<protein>
    <recommendedName>
        <fullName evidence="2">Sulfatase N-terminal domain-containing protein</fullName>
    </recommendedName>
</protein>
<feature type="transmembrane region" description="Helical" evidence="1">
    <location>
        <begin position="41"/>
        <end position="61"/>
    </location>
</feature>
<comment type="caution">
    <text evidence="3">The sequence shown here is derived from an EMBL/GenBank/DDBJ whole genome shotgun (WGS) entry which is preliminary data.</text>
</comment>
<evidence type="ECO:0000259" key="2">
    <source>
        <dbReference type="Pfam" id="PF00884"/>
    </source>
</evidence>
<sequence>MKKIFKNLNLTFPFHPFFLAIFPVLFLYSHNIKELFINSTFLPLAVALALTSFLTIVLKIFMKDFKKVAAFVSLLLVLFFSYGHILTLVKNFELNLLGRSIDPNILVFYSWIVLFAVGGYLVARSQKNLTLVTIFLNVVSIALVSISLVNIVVFSLKEGQLPFSPSITAQEPKDSTSSPIQKRDRPDIYYLILDRYAAASVLKHDFDFDNSAFINFLEENGFYVAGEARANYPKTFLSLASSLNMRYLGDLSQKYPDSSDWAVVYPKIHNNKVINFLRSQGYEIIHFGDWWEPTRINKLADRNFNYYGTGITDEFANKLLETTFVYPLIRTENSWYDRVRNGHNYQFKELGKLASQPGPKFVFAHILLPHDPYVFKEDCTPNNEEITLGSEDEKKAYLAQLSCTNQKVESLVKTLLETSAQKPIIILQSDEGPFSEEFKGEVGGGVDWNKLSLDSLKAHLKILNAYLLPGESKKLLYPTITPVNSFRLIFSSYFEADFEPLPDKSYIFPDIDRPYTFIDVTDKLKER</sequence>
<reference evidence="3 4" key="1">
    <citation type="journal article" date="2016" name="Nat. Commun.">
        <title>Thousands of microbial genomes shed light on interconnected biogeochemical processes in an aquifer system.</title>
        <authorList>
            <person name="Anantharaman K."/>
            <person name="Brown C.T."/>
            <person name="Hug L.A."/>
            <person name="Sharon I."/>
            <person name="Castelle C.J."/>
            <person name="Probst A.J."/>
            <person name="Thomas B.C."/>
            <person name="Singh A."/>
            <person name="Wilkins M.J."/>
            <person name="Karaoz U."/>
            <person name="Brodie E.L."/>
            <person name="Williams K.H."/>
            <person name="Hubbard S.S."/>
            <person name="Banfield J.F."/>
        </authorList>
    </citation>
    <scope>NUCLEOTIDE SEQUENCE [LARGE SCALE GENOMIC DNA]</scope>
</reference>
<dbReference type="Gene3D" id="3.40.720.10">
    <property type="entry name" value="Alkaline Phosphatase, subunit A"/>
    <property type="match status" value="1"/>
</dbReference>
<dbReference type="SUPFAM" id="SSF53649">
    <property type="entry name" value="Alkaline phosphatase-like"/>
    <property type="match status" value="1"/>
</dbReference>
<feature type="transmembrane region" description="Helical" evidence="1">
    <location>
        <begin position="105"/>
        <end position="123"/>
    </location>
</feature>
<evidence type="ECO:0000313" key="4">
    <source>
        <dbReference type="Proteomes" id="UP000176645"/>
    </source>
</evidence>
<dbReference type="InterPro" id="IPR017850">
    <property type="entry name" value="Alkaline_phosphatase_core_sf"/>
</dbReference>
<dbReference type="InterPro" id="IPR000917">
    <property type="entry name" value="Sulfatase_N"/>
</dbReference>
<dbReference type="Proteomes" id="UP000176645">
    <property type="component" value="Unassembled WGS sequence"/>
</dbReference>
<gene>
    <name evidence="3" type="ORF">A2Z42_03895</name>
</gene>
<organism evidence="3 4">
    <name type="scientific">Candidatus Woykebacteria bacterium RBG_19FT_COMBO_43_10</name>
    <dbReference type="NCBI Taxonomy" id="1802598"/>
    <lineage>
        <taxon>Bacteria</taxon>
        <taxon>Candidatus Woykeibacteriota</taxon>
    </lineage>
</organism>
<proteinExistence type="predicted"/>
<name>A0A1G1WKJ6_9BACT</name>
<keyword evidence="1" id="KW-1133">Transmembrane helix</keyword>
<keyword evidence="1" id="KW-0812">Transmembrane</keyword>
<feature type="transmembrane region" description="Helical" evidence="1">
    <location>
        <begin position="12"/>
        <end position="29"/>
    </location>
</feature>
<dbReference type="EMBL" id="MHCU01000009">
    <property type="protein sequence ID" value="OGY28213.1"/>
    <property type="molecule type" value="Genomic_DNA"/>
</dbReference>
<evidence type="ECO:0000313" key="3">
    <source>
        <dbReference type="EMBL" id="OGY28213.1"/>
    </source>
</evidence>
<accession>A0A1G1WKJ6</accession>
<feature type="transmembrane region" description="Helical" evidence="1">
    <location>
        <begin position="68"/>
        <end position="85"/>
    </location>
</feature>
<feature type="domain" description="Sulfatase N-terminal" evidence="2">
    <location>
        <begin position="234"/>
        <end position="443"/>
    </location>
</feature>